<protein>
    <submittedName>
        <fullName evidence="1">Uncharacterized protein</fullName>
    </submittedName>
</protein>
<comment type="caution">
    <text evidence="1">The sequence shown here is derived from an EMBL/GenBank/DDBJ whole genome shotgun (WGS) entry which is preliminary data.</text>
</comment>
<proteinExistence type="predicted"/>
<name>A0A4Y2N6E1_ARAVE</name>
<dbReference type="Proteomes" id="UP000499080">
    <property type="component" value="Unassembled WGS sequence"/>
</dbReference>
<dbReference type="AlphaFoldDB" id="A0A4Y2N6E1"/>
<evidence type="ECO:0000313" key="2">
    <source>
        <dbReference type="Proteomes" id="UP000499080"/>
    </source>
</evidence>
<dbReference type="EMBL" id="BGPR01008491">
    <property type="protein sequence ID" value="GBN34180.1"/>
    <property type="molecule type" value="Genomic_DNA"/>
</dbReference>
<gene>
    <name evidence="1" type="ORF">AVEN_265571_1</name>
</gene>
<keyword evidence="2" id="KW-1185">Reference proteome</keyword>
<sequence length="103" mass="12038">MFRNKFIVVSANLKHMLKQIKCVSKVNPCGHKRFLKEKSRDCLRIFDISPTSAKDNVLHYSWHVSDTVENTVVFYCVCGRYCIRIRSELCTEYQCEIDISDQG</sequence>
<accession>A0A4Y2N6E1</accession>
<organism evidence="1 2">
    <name type="scientific">Araneus ventricosus</name>
    <name type="common">Orbweaver spider</name>
    <name type="synonym">Epeira ventricosa</name>
    <dbReference type="NCBI Taxonomy" id="182803"/>
    <lineage>
        <taxon>Eukaryota</taxon>
        <taxon>Metazoa</taxon>
        <taxon>Ecdysozoa</taxon>
        <taxon>Arthropoda</taxon>
        <taxon>Chelicerata</taxon>
        <taxon>Arachnida</taxon>
        <taxon>Araneae</taxon>
        <taxon>Araneomorphae</taxon>
        <taxon>Entelegynae</taxon>
        <taxon>Araneoidea</taxon>
        <taxon>Araneidae</taxon>
        <taxon>Araneus</taxon>
    </lineage>
</organism>
<evidence type="ECO:0000313" key="1">
    <source>
        <dbReference type="EMBL" id="GBN34180.1"/>
    </source>
</evidence>
<reference evidence="1 2" key="1">
    <citation type="journal article" date="2019" name="Sci. Rep.">
        <title>Orb-weaving spider Araneus ventricosus genome elucidates the spidroin gene catalogue.</title>
        <authorList>
            <person name="Kono N."/>
            <person name="Nakamura H."/>
            <person name="Ohtoshi R."/>
            <person name="Moran D.A.P."/>
            <person name="Shinohara A."/>
            <person name="Yoshida Y."/>
            <person name="Fujiwara M."/>
            <person name="Mori M."/>
            <person name="Tomita M."/>
            <person name="Arakawa K."/>
        </authorList>
    </citation>
    <scope>NUCLEOTIDE SEQUENCE [LARGE SCALE GENOMIC DNA]</scope>
</reference>